<protein>
    <recommendedName>
        <fullName evidence="4">ShKT domain-containing protein</fullName>
    </recommendedName>
</protein>
<feature type="region of interest" description="Disordered" evidence="1">
    <location>
        <begin position="78"/>
        <end position="108"/>
    </location>
</feature>
<organism evidence="2 3">
    <name type="scientific">Prorocentrum cordatum</name>
    <dbReference type="NCBI Taxonomy" id="2364126"/>
    <lineage>
        <taxon>Eukaryota</taxon>
        <taxon>Sar</taxon>
        <taxon>Alveolata</taxon>
        <taxon>Dinophyceae</taxon>
        <taxon>Prorocentrales</taxon>
        <taxon>Prorocentraceae</taxon>
        <taxon>Prorocentrum</taxon>
    </lineage>
</organism>
<accession>A0ABN9WRF5</accession>
<feature type="compositionally biased region" description="Low complexity" evidence="1">
    <location>
        <begin position="78"/>
        <end position="99"/>
    </location>
</feature>
<proteinExistence type="predicted"/>
<evidence type="ECO:0000256" key="1">
    <source>
        <dbReference type="SAM" id="MobiDB-lite"/>
    </source>
</evidence>
<dbReference type="Proteomes" id="UP001189429">
    <property type="component" value="Unassembled WGS sequence"/>
</dbReference>
<evidence type="ECO:0000313" key="3">
    <source>
        <dbReference type="Proteomes" id="UP001189429"/>
    </source>
</evidence>
<sequence length="108" mass="11250">MDKETIARDQFNCSAAAGYCDLASIREHCCKTCEAHDELLEECVDDPEPGSGASCENLQSQCSDIAVKELCCATCSVNSTGTNTSSTANNTSGNSSAAAHAPIVLLSR</sequence>
<evidence type="ECO:0008006" key="4">
    <source>
        <dbReference type="Google" id="ProtNLM"/>
    </source>
</evidence>
<name>A0ABN9WRF5_9DINO</name>
<comment type="caution">
    <text evidence="2">The sequence shown here is derived from an EMBL/GenBank/DDBJ whole genome shotgun (WGS) entry which is preliminary data.</text>
</comment>
<gene>
    <name evidence="2" type="ORF">PCOR1329_LOCUS68656</name>
</gene>
<evidence type="ECO:0000313" key="2">
    <source>
        <dbReference type="EMBL" id="CAK0887667.1"/>
    </source>
</evidence>
<reference evidence="2" key="1">
    <citation type="submission" date="2023-10" db="EMBL/GenBank/DDBJ databases">
        <authorList>
            <person name="Chen Y."/>
            <person name="Shah S."/>
            <person name="Dougan E. K."/>
            <person name="Thang M."/>
            <person name="Chan C."/>
        </authorList>
    </citation>
    <scope>NUCLEOTIDE SEQUENCE [LARGE SCALE GENOMIC DNA]</scope>
</reference>
<dbReference type="EMBL" id="CAUYUJ010018969">
    <property type="protein sequence ID" value="CAK0887667.1"/>
    <property type="molecule type" value="Genomic_DNA"/>
</dbReference>
<keyword evidence="3" id="KW-1185">Reference proteome</keyword>